<dbReference type="Pfam" id="PF13409">
    <property type="entry name" value="GST_N_2"/>
    <property type="match status" value="1"/>
</dbReference>
<dbReference type="InterPro" id="IPR016639">
    <property type="entry name" value="GST_Omega/GSH"/>
</dbReference>
<dbReference type="SUPFAM" id="SSF47616">
    <property type="entry name" value="GST C-terminal domain-like"/>
    <property type="match status" value="1"/>
</dbReference>
<dbReference type="PANTHER" id="PTHR32419">
    <property type="entry name" value="GLUTATHIONYL-HYDROQUINONE REDUCTASE"/>
    <property type="match status" value="1"/>
</dbReference>
<name>A0A128F1E5_9GAMM</name>
<evidence type="ECO:0000313" key="6">
    <source>
        <dbReference type="Proteomes" id="UP000071641"/>
    </source>
</evidence>
<feature type="active site" description="Nucleophile" evidence="1">
    <location>
        <position position="70"/>
    </location>
</feature>
<evidence type="ECO:0000259" key="4">
    <source>
        <dbReference type="PROSITE" id="PS50405"/>
    </source>
</evidence>
<dbReference type="SUPFAM" id="SSF52833">
    <property type="entry name" value="Thioredoxin-like"/>
    <property type="match status" value="1"/>
</dbReference>
<dbReference type="InterPro" id="IPR036282">
    <property type="entry name" value="Glutathione-S-Trfase_C_sf"/>
</dbReference>
<gene>
    <name evidence="5" type="primary">yqjG_2</name>
    <name evidence="5" type="ORF">GCE9029_02094</name>
</gene>
<evidence type="ECO:0000256" key="1">
    <source>
        <dbReference type="PIRSR" id="PIRSR015753-1"/>
    </source>
</evidence>
<dbReference type="EC" id="1.8.-.-" evidence="5"/>
<dbReference type="InterPro" id="IPR010987">
    <property type="entry name" value="Glutathione-S-Trfase_C-like"/>
</dbReference>
<dbReference type="Gene3D" id="3.40.30.10">
    <property type="entry name" value="Glutaredoxin"/>
    <property type="match status" value="1"/>
</dbReference>
<accession>A0A128F1E5</accession>
<dbReference type="PANTHER" id="PTHR32419:SF6">
    <property type="entry name" value="GLUTATHIONE S-TRANSFERASE OMEGA-LIKE 1-RELATED"/>
    <property type="match status" value="1"/>
</dbReference>
<evidence type="ECO:0000256" key="3">
    <source>
        <dbReference type="PIRSR" id="PIRSR015753-3"/>
    </source>
</evidence>
<keyword evidence="5" id="KW-0560">Oxidoreductase</keyword>
<dbReference type="PIRSF" id="PIRSF015753">
    <property type="entry name" value="GST"/>
    <property type="match status" value="1"/>
</dbReference>
<dbReference type="Pfam" id="PF13410">
    <property type="entry name" value="GST_C_2"/>
    <property type="match status" value="1"/>
</dbReference>
<feature type="binding site" evidence="2">
    <location>
        <position position="103"/>
    </location>
    <ligand>
        <name>glutathione</name>
        <dbReference type="ChEBI" id="CHEBI:57925"/>
    </ligand>
</feature>
<feature type="site" description="Lowers pKa of active site Cys" evidence="3">
    <location>
        <position position="302"/>
    </location>
</feature>
<feature type="active site" description="Proton donor/acceptor" evidence="1">
    <location>
        <position position="201"/>
    </location>
</feature>
<dbReference type="InterPro" id="IPR040079">
    <property type="entry name" value="Glutathione_S-Trfase"/>
</dbReference>
<dbReference type="SFLD" id="SFLDS00019">
    <property type="entry name" value="Glutathione_Transferase_(cytos"/>
    <property type="match status" value="1"/>
</dbReference>
<dbReference type="Gene3D" id="1.20.1050.10">
    <property type="match status" value="1"/>
</dbReference>
<dbReference type="InterPro" id="IPR036249">
    <property type="entry name" value="Thioredoxin-like_sf"/>
</dbReference>
<organism evidence="5 6">
    <name type="scientific">Grimontia celer</name>
    <dbReference type="NCBI Taxonomy" id="1796497"/>
    <lineage>
        <taxon>Bacteria</taxon>
        <taxon>Pseudomonadati</taxon>
        <taxon>Pseudomonadota</taxon>
        <taxon>Gammaproteobacteria</taxon>
        <taxon>Vibrionales</taxon>
        <taxon>Vibrionaceae</taxon>
        <taxon>Grimontia</taxon>
    </lineage>
</organism>
<dbReference type="GO" id="GO:0005737">
    <property type="term" value="C:cytoplasm"/>
    <property type="evidence" value="ECO:0007669"/>
    <property type="project" value="TreeGrafter"/>
</dbReference>
<evidence type="ECO:0000313" key="5">
    <source>
        <dbReference type="EMBL" id="CZF80613.1"/>
    </source>
</evidence>
<feature type="domain" description="GST C-terminal" evidence="4">
    <location>
        <begin position="175"/>
        <end position="308"/>
    </location>
</feature>
<evidence type="ECO:0000256" key="2">
    <source>
        <dbReference type="PIRSR" id="PIRSR015753-2"/>
    </source>
</evidence>
<dbReference type="InterPro" id="IPR004045">
    <property type="entry name" value="Glutathione_S-Trfase_N"/>
</dbReference>
<dbReference type="PROSITE" id="PS50405">
    <property type="entry name" value="GST_CTER"/>
    <property type="match status" value="1"/>
</dbReference>
<dbReference type="EMBL" id="FIZX01000002">
    <property type="protein sequence ID" value="CZF80613.1"/>
    <property type="molecule type" value="Genomic_DNA"/>
</dbReference>
<protein>
    <submittedName>
        <fullName evidence="5">Glutathionyl-hydroquinone reductase YqjG</fullName>
        <ecNumber evidence="5">1.8.-.-</ecNumber>
    </submittedName>
</protein>
<dbReference type="AlphaFoldDB" id="A0A128F1E5"/>
<dbReference type="STRING" id="1796497.GCE9029_02094"/>
<dbReference type="Proteomes" id="UP000071641">
    <property type="component" value="Unassembled WGS sequence"/>
</dbReference>
<dbReference type="CDD" id="cd03190">
    <property type="entry name" value="GST_C_Omega_like"/>
    <property type="match status" value="1"/>
</dbReference>
<feature type="binding site" evidence="2">
    <location>
        <begin position="154"/>
        <end position="155"/>
    </location>
    <ligand>
        <name>glutathione</name>
        <dbReference type="ChEBI" id="CHEBI:57925"/>
    </ligand>
</feature>
<dbReference type="GO" id="GO:0004364">
    <property type="term" value="F:glutathione transferase activity"/>
    <property type="evidence" value="ECO:0007669"/>
    <property type="project" value="InterPro"/>
</dbReference>
<keyword evidence="6" id="KW-1185">Reference proteome</keyword>
<dbReference type="OrthoDB" id="6396535at2"/>
<feature type="binding site" evidence="2">
    <location>
        <begin position="136"/>
        <end position="139"/>
    </location>
    <ligand>
        <name>glutathione</name>
        <dbReference type="ChEBI" id="CHEBI:57925"/>
    </ligand>
</feature>
<sequence length="325" mass="36822">MGKLIEGRWLTDDQLREWEEKQYSEANGRFVRGVAKFRNWVTATGEAGSSGEAGFKAEAGRYHLFAALNCPWAHRTLIYRKVKGLENVVGLSLVAPLRTEQGWVFDNTEERFTDNLLGLEAMHQLYVKSNPDFTGRVTVPVLWDKKTQTIVSNESSEIIRMFNSAFNDITGDTRDFYPEALAKEIDDTNDWIFNTVNNGVYKSGFARTQDAYDEAVTALFASLEEIEARLGKQAFLLGDAITEADWRLLPTLVRFDVGYFTAFKCNLKALRDYPNISAYLKTLVQQPGVKDTIDLDVYRRGYNSKSPLRNPHGIVPVAPYVSFLD</sequence>
<dbReference type="SFLD" id="SFLDG01206">
    <property type="entry name" value="Xi.1"/>
    <property type="match status" value="1"/>
</dbReference>
<proteinExistence type="predicted"/>
<feature type="site" description="Lowers pKa of active site Cys" evidence="3">
    <location>
        <position position="259"/>
    </location>
</feature>
<dbReference type="RefSeq" id="WP_062663209.1">
    <property type="nucleotide sequence ID" value="NZ_FIZX01000002.1"/>
</dbReference>
<dbReference type="GO" id="GO:0016491">
    <property type="term" value="F:oxidoreductase activity"/>
    <property type="evidence" value="ECO:0007669"/>
    <property type="project" value="UniProtKB-KW"/>
</dbReference>
<dbReference type="SFLD" id="SFLDG01148">
    <property type="entry name" value="Xi_(cytGST)"/>
    <property type="match status" value="1"/>
</dbReference>
<dbReference type="InterPro" id="IPR047047">
    <property type="entry name" value="GST_Omega-like_C"/>
</dbReference>
<reference evidence="6" key="1">
    <citation type="submission" date="2016-02" db="EMBL/GenBank/DDBJ databases">
        <authorList>
            <person name="Rodrigo-Torres Lidia"/>
            <person name="Arahal R.David."/>
        </authorList>
    </citation>
    <scope>NUCLEOTIDE SEQUENCE [LARGE SCALE GENOMIC DNA]</scope>
    <source>
        <strain evidence="6">CECT 9029</strain>
    </source>
</reference>